<accession>A0A6A6B4C7</accession>
<keyword evidence="3" id="KW-1185">Reference proteome</keyword>
<dbReference type="RefSeq" id="XP_033393956.1">
    <property type="nucleotide sequence ID" value="XM_033542420.1"/>
</dbReference>
<feature type="region of interest" description="Disordered" evidence="1">
    <location>
        <begin position="181"/>
        <end position="203"/>
    </location>
</feature>
<evidence type="ECO:0000313" key="2">
    <source>
        <dbReference type="EMBL" id="KAF2138243.1"/>
    </source>
</evidence>
<sequence length="305" mass="33772">MSNASGTDDPDHTNPGTNEVYNDTDKLVSSLVYLKEEAKTPESRFIFGRESREHQQEFDRLVDECVDDVCGTGTYLEAYSSCTEKLITDADGESKLQAFQVRIRNHANSFRMFPKCLKMAAIPSMKRQLDMFIADIIYCQKSHNVLAKVVNWEALERELDDCNLQLDTAYGRGRIRDREEPQSAVTVVEYHSPSPKSPPPPKMIYKPPTVEDCDDEEDEALVAAAENKTDALLEEILFLSSEDEPDATPPETGPPVVFSSNIPSMRCSRTRSLCISIAHSLNQSCHASAPASASASVSRAASIVS</sequence>
<dbReference type="GeneID" id="54299917"/>
<dbReference type="AlphaFoldDB" id="A0A6A6B4C7"/>
<feature type="region of interest" description="Disordered" evidence="1">
    <location>
        <begin position="1"/>
        <end position="21"/>
    </location>
</feature>
<dbReference type="Proteomes" id="UP000799438">
    <property type="component" value="Unassembled WGS sequence"/>
</dbReference>
<proteinExistence type="predicted"/>
<protein>
    <submittedName>
        <fullName evidence="2">Uncharacterized protein</fullName>
    </submittedName>
</protein>
<evidence type="ECO:0000256" key="1">
    <source>
        <dbReference type="SAM" id="MobiDB-lite"/>
    </source>
</evidence>
<organism evidence="2 3">
    <name type="scientific">Aplosporella prunicola CBS 121167</name>
    <dbReference type="NCBI Taxonomy" id="1176127"/>
    <lineage>
        <taxon>Eukaryota</taxon>
        <taxon>Fungi</taxon>
        <taxon>Dikarya</taxon>
        <taxon>Ascomycota</taxon>
        <taxon>Pezizomycotina</taxon>
        <taxon>Dothideomycetes</taxon>
        <taxon>Dothideomycetes incertae sedis</taxon>
        <taxon>Botryosphaeriales</taxon>
        <taxon>Aplosporellaceae</taxon>
        <taxon>Aplosporella</taxon>
    </lineage>
</organism>
<name>A0A6A6B4C7_9PEZI</name>
<gene>
    <name evidence="2" type="ORF">K452DRAFT_301207</name>
</gene>
<reference evidence="2" key="1">
    <citation type="journal article" date="2020" name="Stud. Mycol.">
        <title>101 Dothideomycetes genomes: a test case for predicting lifestyles and emergence of pathogens.</title>
        <authorList>
            <person name="Haridas S."/>
            <person name="Albert R."/>
            <person name="Binder M."/>
            <person name="Bloem J."/>
            <person name="Labutti K."/>
            <person name="Salamov A."/>
            <person name="Andreopoulos B."/>
            <person name="Baker S."/>
            <person name="Barry K."/>
            <person name="Bills G."/>
            <person name="Bluhm B."/>
            <person name="Cannon C."/>
            <person name="Castanera R."/>
            <person name="Culley D."/>
            <person name="Daum C."/>
            <person name="Ezra D."/>
            <person name="Gonzalez J."/>
            <person name="Henrissat B."/>
            <person name="Kuo A."/>
            <person name="Liang C."/>
            <person name="Lipzen A."/>
            <person name="Lutzoni F."/>
            <person name="Magnuson J."/>
            <person name="Mondo S."/>
            <person name="Nolan M."/>
            <person name="Ohm R."/>
            <person name="Pangilinan J."/>
            <person name="Park H.-J."/>
            <person name="Ramirez L."/>
            <person name="Alfaro M."/>
            <person name="Sun H."/>
            <person name="Tritt A."/>
            <person name="Yoshinaga Y."/>
            <person name="Zwiers L.-H."/>
            <person name="Turgeon B."/>
            <person name="Goodwin S."/>
            <person name="Spatafora J."/>
            <person name="Crous P."/>
            <person name="Grigoriev I."/>
        </authorList>
    </citation>
    <scope>NUCLEOTIDE SEQUENCE</scope>
    <source>
        <strain evidence="2">CBS 121167</strain>
    </source>
</reference>
<dbReference type="EMBL" id="ML995497">
    <property type="protein sequence ID" value="KAF2138243.1"/>
    <property type="molecule type" value="Genomic_DNA"/>
</dbReference>
<evidence type="ECO:0000313" key="3">
    <source>
        <dbReference type="Proteomes" id="UP000799438"/>
    </source>
</evidence>